<reference evidence="2 3" key="1">
    <citation type="journal article" date="2016" name="Nat. Commun.">
        <title>Thousands of microbial genomes shed light on interconnected biogeochemical processes in an aquifer system.</title>
        <authorList>
            <person name="Anantharaman K."/>
            <person name="Brown C.T."/>
            <person name="Hug L.A."/>
            <person name="Sharon I."/>
            <person name="Castelle C.J."/>
            <person name="Probst A.J."/>
            <person name="Thomas B.C."/>
            <person name="Singh A."/>
            <person name="Wilkins M.J."/>
            <person name="Karaoz U."/>
            <person name="Brodie E.L."/>
            <person name="Williams K.H."/>
            <person name="Hubbard S.S."/>
            <person name="Banfield J.F."/>
        </authorList>
    </citation>
    <scope>NUCLEOTIDE SEQUENCE [LARGE SCALE GENOMIC DNA]</scope>
</reference>
<feature type="transmembrane region" description="Helical" evidence="1">
    <location>
        <begin position="6"/>
        <end position="27"/>
    </location>
</feature>
<dbReference type="AlphaFoldDB" id="A0A1F2UST2"/>
<evidence type="ECO:0000256" key="1">
    <source>
        <dbReference type="SAM" id="Phobius"/>
    </source>
</evidence>
<accession>A0A1F2UST2</accession>
<keyword evidence="1" id="KW-1133">Transmembrane helix</keyword>
<comment type="caution">
    <text evidence="2">The sequence shown here is derived from an EMBL/GenBank/DDBJ whole genome shotgun (WGS) entry which is preliminary data.</text>
</comment>
<organism evidence="2 3">
    <name type="scientific">Candidatus Aquicultor primus</name>
    <dbReference type="NCBI Taxonomy" id="1797195"/>
    <lineage>
        <taxon>Bacteria</taxon>
        <taxon>Bacillati</taxon>
        <taxon>Actinomycetota</taxon>
        <taxon>Candidatus Aquicultoria</taxon>
        <taxon>Candidatus Aquicultorales</taxon>
        <taxon>Candidatus Aquicultoraceae</taxon>
        <taxon>Candidatus Aquicultor</taxon>
    </lineage>
</organism>
<protein>
    <recommendedName>
        <fullName evidence="4">DUF3147 family protein</fullName>
    </recommendedName>
</protein>
<keyword evidence="1" id="KW-0812">Transmembrane</keyword>
<dbReference type="EMBL" id="MELI01000003">
    <property type="protein sequence ID" value="OFW36007.1"/>
    <property type="molecule type" value="Genomic_DNA"/>
</dbReference>
<keyword evidence="1" id="KW-0472">Membrane</keyword>
<name>A0A1F2UST2_9ACTN</name>
<evidence type="ECO:0000313" key="2">
    <source>
        <dbReference type="EMBL" id="OFW36007.1"/>
    </source>
</evidence>
<gene>
    <name evidence="2" type="ORF">A2074_00775</name>
</gene>
<feature type="transmembrane region" description="Helical" evidence="1">
    <location>
        <begin position="97"/>
        <end position="117"/>
    </location>
</feature>
<evidence type="ECO:0000313" key="3">
    <source>
        <dbReference type="Proteomes" id="UP000178086"/>
    </source>
</evidence>
<sequence length="120" mass="12134">MSGIHLGDIAVRFIFGGSAIVASTIFARRVGGTYGGVFAAFPAVYLAALISVAPNNAGDELIPLSISLSRGALIGMSANVVTAIVAATTTERIGWRAGLAVAVGAWTILAVTSTLFIQGL</sequence>
<evidence type="ECO:0008006" key="4">
    <source>
        <dbReference type="Google" id="ProtNLM"/>
    </source>
</evidence>
<feature type="transmembrane region" description="Helical" evidence="1">
    <location>
        <begin position="72"/>
        <end position="90"/>
    </location>
</feature>
<dbReference type="InterPro" id="IPR021493">
    <property type="entry name" value="DUF3147"/>
</dbReference>
<dbReference type="Pfam" id="PF11345">
    <property type="entry name" value="DUF3147"/>
    <property type="match status" value="1"/>
</dbReference>
<proteinExistence type="predicted"/>
<dbReference type="Proteomes" id="UP000178086">
    <property type="component" value="Unassembled WGS sequence"/>
</dbReference>
<feature type="transmembrane region" description="Helical" evidence="1">
    <location>
        <begin position="34"/>
        <end position="52"/>
    </location>
</feature>